<dbReference type="Proteomes" id="UP000216411">
    <property type="component" value="Unassembled WGS sequence"/>
</dbReference>
<feature type="chain" id="PRO_5017026468" description="Pre-peptidase" evidence="2">
    <location>
        <begin position="36"/>
        <end position="502"/>
    </location>
</feature>
<dbReference type="RefSeq" id="WP_094378418.1">
    <property type="nucleotide sequence ID" value="NZ_NOKA02000037.1"/>
</dbReference>
<accession>A0A371JCN9</accession>
<evidence type="ECO:0000313" key="4">
    <source>
        <dbReference type="Proteomes" id="UP000216411"/>
    </source>
</evidence>
<name>A0A371JCN9_9FIRM</name>
<feature type="region of interest" description="Disordered" evidence="1">
    <location>
        <begin position="90"/>
        <end position="111"/>
    </location>
</feature>
<gene>
    <name evidence="3" type="ORF">CG710_014710</name>
</gene>
<feature type="compositionally biased region" description="Polar residues" evidence="1">
    <location>
        <begin position="90"/>
        <end position="99"/>
    </location>
</feature>
<evidence type="ECO:0000313" key="3">
    <source>
        <dbReference type="EMBL" id="RDY30446.1"/>
    </source>
</evidence>
<protein>
    <recommendedName>
        <fullName evidence="5">Pre-peptidase</fullName>
    </recommendedName>
</protein>
<keyword evidence="4" id="KW-1185">Reference proteome</keyword>
<keyword evidence="2" id="KW-0732">Signal</keyword>
<evidence type="ECO:0000256" key="2">
    <source>
        <dbReference type="SAM" id="SignalP"/>
    </source>
</evidence>
<organism evidence="3 4">
    <name type="scientific">Lachnotalea glycerini</name>
    <dbReference type="NCBI Taxonomy" id="1763509"/>
    <lineage>
        <taxon>Bacteria</taxon>
        <taxon>Bacillati</taxon>
        <taxon>Bacillota</taxon>
        <taxon>Clostridia</taxon>
        <taxon>Lachnospirales</taxon>
        <taxon>Lachnospiraceae</taxon>
        <taxon>Lachnotalea</taxon>
    </lineage>
</organism>
<evidence type="ECO:0008006" key="5">
    <source>
        <dbReference type="Google" id="ProtNLM"/>
    </source>
</evidence>
<dbReference type="AlphaFoldDB" id="A0A371JCN9"/>
<comment type="caution">
    <text evidence="3">The sequence shown here is derived from an EMBL/GenBank/DDBJ whole genome shotgun (WGS) entry which is preliminary data.</text>
</comment>
<dbReference type="Gene3D" id="2.60.120.380">
    <property type="match status" value="2"/>
</dbReference>
<proteinExistence type="predicted"/>
<dbReference type="OrthoDB" id="2507344at2"/>
<feature type="signal peptide" evidence="2">
    <location>
        <begin position="1"/>
        <end position="35"/>
    </location>
</feature>
<evidence type="ECO:0000256" key="1">
    <source>
        <dbReference type="SAM" id="MobiDB-lite"/>
    </source>
</evidence>
<sequence length="502" mass="55670">MKKKAKSRCIFTKIIARAAILILLTSTVNVNTVNAMELEDNECGFSDKLPDDVICKEQEAVEITELEPNNNFDNSKQPDIKVDISNMQEQQSLTGSNSENDGRTTLEAQTSTTSNTTVIAGSVNDYLSASGDYKIYPLSLQSGIYIQAQLTQPNNAQLDYDLYLLDSDGNILSYSEYTTNINGSKGSLPEAIGYLTSGDATKTYYLYVHSATGGSISESYQLDYSFSVLYDKWESDEYADQSLAFTFGLDGAFTNSRNLSSPIDNDWYVITIPQSRIYNKLQITATTDSANTCSVQVYKNIASNGYQMQMVNPIGNNYSVDTGVYYVRVSNAKIMGEYDDSDIQNYLLSIMPILTANRIIISELNGTEGSSSYVKYSGYGTYLRTGRGKLTITGYAYALDTDTNLAYLAKGTKVTGKYKNPSWESNNTPDYATVTGYAVTDESSQFNITIELPPALGAIYYDTGISYHYFDKCTVEAYISDQINIKNSTYIFHLKNSIYHGY</sequence>
<reference evidence="3 4" key="1">
    <citation type="journal article" date="2017" name="Genome Announc.">
        <title>Draft Genome Sequence of a Sporulating and Motile Strain of Lachnotalea glycerini Isolated from Water in Quebec City, Canada.</title>
        <authorList>
            <person name="Maheux A.F."/>
            <person name="Boudreau D.K."/>
            <person name="Berube E."/>
            <person name="Boissinot M."/>
            <person name="Raymond F."/>
            <person name="Brodeur S."/>
            <person name="Corbeil J."/>
            <person name="Isabel S."/>
            <person name="Omar R.F."/>
            <person name="Bergeron M.G."/>
        </authorList>
    </citation>
    <scope>NUCLEOTIDE SEQUENCE [LARGE SCALE GENOMIC DNA]</scope>
    <source>
        <strain evidence="3 4">CCRI-19302</strain>
    </source>
</reference>
<dbReference type="EMBL" id="NOKA02000037">
    <property type="protein sequence ID" value="RDY30446.1"/>
    <property type="molecule type" value="Genomic_DNA"/>
</dbReference>